<protein>
    <submittedName>
        <fullName evidence="7">ADP-ribose pyrophosphatase YjhB (NUDIX family)</fullName>
    </submittedName>
</protein>
<dbReference type="AlphaFoldDB" id="A0A561T0A7"/>
<dbReference type="Pfam" id="PF00293">
    <property type="entry name" value="NUDIX"/>
    <property type="match status" value="1"/>
</dbReference>
<evidence type="ECO:0000256" key="2">
    <source>
        <dbReference type="ARBA" id="ARBA00005582"/>
    </source>
</evidence>
<accession>A0A561T0A7</accession>
<sequence length="220" mass="23447">MAEKWTTDEHAAHSLEWSRLVRAGRATRGDAWRVARTAEFYDDRDAPRADGVLPAAFAVVRDGVGRVLLVRRADDLNWELPGGRIDVGESAVDAVVREVAEEAGLGITVTGLAGVYSDPSHVLVYAGEGVRQQLAICFHARPRGSGEPSGNGAGGTTGAGRRPGSPGRSAEPATGVRPDCVETVDAMWAERGELDRLVMHPAVRRRVNDAVSAPGHVHFD</sequence>
<evidence type="ECO:0000256" key="4">
    <source>
        <dbReference type="RuleBase" id="RU003476"/>
    </source>
</evidence>
<evidence type="ECO:0000313" key="7">
    <source>
        <dbReference type="EMBL" id="TWF80544.1"/>
    </source>
</evidence>
<dbReference type="InterPro" id="IPR000086">
    <property type="entry name" value="NUDIX_hydrolase_dom"/>
</dbReference>
<proteinExistence type="inferred from homology"/>
<feature type="region of interest" description="Disordered" evidence="5">
    <location>
        <begin position="142"/>
        <end position="177"/>
    </location>
</feature>
<dbReference type="PANTHER" id="PTHR43046">
    <property type="entry name" value="GDP-MANNOSE MANNOSYL HYDROLASE"/>
    <property type="match status" value="1"/>
</dbReference>
<dbReference type="InterPro" id="IPR020476">
    <property type="entry name" value="Nudix_hydrolase"/>
</dbReference>
<comment type="cofactor">
    <cofactor evidence="1">
        <name>Mg(2+)</name>
        <dbReference type="ChEBI" id="CHEBI:18420"/>
    </cofactor>
</comment>
<dbReference type="EMBL" id="VIWU01000001">
    <property type="protein sequence ID" value="TWF80544.1"/>
    <property type="molecule type" value="Genomic_DNA"/>
</dbReference>
<dbReference type="GO" id="GO:0016787">
    <property type="term" value="F:hydrolase activity"/>
    <property type="evidence" value="ECO:0007669"/>
    <property type="project" value="UniProtKB-KW"/>
</dbReference>
<dbReference type="PROSITE" id="PS00893">
    <property type="entry name" value="NUDIX_BOX"/>
    <property type="match status" value="1"/>
</dbReference>
<dbReference type="CDD" id="cd02883">
    <property type="entry name" value="NUDIX_Hydrolase"/>
    <property type="match status" value="1"/>
</dbReference>
<dbReference type="Gene3D" id="3.90.79.10">
    <property type="entry name" value="Nucleoside Triphosphate Pyrophosphohydrolase"/>
    <property type="match status" value="1"/>
</dbReference>
<dbReference type="PROSITE" id="PS51462">
    <property type="entry name" value="NUDIX"/>
    <property type="match status" value="1"/>
</dbReference>
<name>A0A561T0A7_9PSEU</name>
<feature type="compositionally biased region" description="Gly residues" evidence="5">
    <location>
        <begin position="147"/>
        <end position="158"/>
    </location>
</feature>
<gene>
    <name evidence="7" type="ORF">FHX44_116487</name>
</gene>
<dbReference type="InterPro" id="IPR020084">
    <property type="entry name" value="NUDIX_hydrolase_CS"/>
</dbReference>
<feature type="compositionally biased region" description="Low complexity" evidence="5">
    <location>
        <begin position="159"/>
        <end position="172"/>
    </location>
</feature>
<evidence type="ECO:0000259" key="6">
    <source>
        <dbReference type="PROSITE" id="PS51462"/>
    </source>
</evidence>
<dbReference type="PRINTS" id="PR00502">
    <property type="entry name" value="NUDIXFAMILY"/>
</dbReference>
<evidence type="ECO:0000256" key="1">
    <source>
        <dbReference type="ARBA" id="ARBA00001946"/>
    </source>
</evidence>
<evidence type="ECO:0000313" key="8">
    <source>
        <dbReference type="Proteomes" id="UP000321261"/>
    </source>
</evidence>
<evidence type="ECO:0000256" key="5">
    <source>
        <dbReference type="SAM" id="MobiDB-lite"/>
    </source>
</evidence>
<dbReference type="PANTHER" id="PTHR43046:SF16">
    <property type="entry name" value="ADP-RIBOSE PYROPHOSPHATASE YJHB-RELATED"/>
    <property type="match status" value="1"/>
</dbReference>
<comment type="similarity">
    <text evidence="2 4">Belongs to the Nudix hydrolase family.</text>
</comment>
<evidence type="ECO:0000256" key="3">
    <source>
        <dbReference type="ARBA" id="ARBA00022801"/>
    </source>
</evidence>
<dbReference type="SUPFAM" id="SSF55811">
    <property type="entry name" value="Nudix"/>
    <property type="match status" value="1"/>
</dbReference>
<keyword evidence="3 4" id="KW-0378">Hydrolase</keyword>
<comment type="caution">
    <text evidence="7">The sequence shown here is derived from an EMBL/GenBank/DDBJ whole genome shotgun (WGS) entry which is preliminary data.</text>
</comment>
<dbReference type="InterPro" id="IPR015797">
    <property type="entry name" value="NUDIX_hydrolase-like_dom_sf"/>
</dbReference>
<keyword evidence="8" id="KW-1185">Reference proteome</keyword>
<dbReference type="Proteomes" id="UP000321261">
    <property type="component" value="Unassembled WGS sequence"/>
</dbReference>
<reference evidence="7 8" key="1">
    <citation type="submission" date="2019-06" db="EMBL/GenBank/DDBJ databases">
        <title>Sequencing the genomes of 1000 actinobacteria strains.</title>
        <authorList>
            <person name="Klenk H.-P."/>
        </authorList>
    </citation>
    <scope>NUCLEOTIDE SEQUENCE [LARGE SCALE GENOMIC DNA]</scope>
    <source>
        <strain evidence="7 8">DSM 45671</strain>
    </source>
</reference>
<dbReference type="OrthoDB" id="9801098at2"/>
<feature type="domain" description="Nudix hydrolase" evidence="6">
    <location>
        <begin position="51"/>
        <end position="211"/>
    </location>
</feature>
<organism evidence="7 8">
    <name type="scientific">Pseudonocardia hierapolitana</name>
    <dbReference type="NCBI Taxonomy" id="1128676"/>
    <lineage>
        <taxon>Bacteria</taxon>
        <taxon>Bacillati</taxon>
        <taxon>Actinomycetota</taxon>
        <taxon>Actinomycetes</taxon>
        <taxon>Pseudonocardiales</taxon>
        <taxon>Pseudonocardiaceae</taxon>
        <taxon>Pseudonocardia</taxon>
    </lineage>
</organism>